<dbReference type="GO" id="GO:0005634">
    <property type="term" value="C:nucleus"/>
    <property type="evidence" value="ECO:0007669"/>
    <property type="project" value="TreeGrafter"/>
</dbReference>
<protein>
    <submittedName>
        <fullName evidence="3">Bet v I domain</fullName>
    </submittedName>
</protein>
<dbReference type="GO" id="GO:0038023">
    <property type="term" value="F:signaling receptor activity"/>
    <property type="evidence" value="ECO:0007669"/>
    <property type="project" value="InterPro"/>
</dbReference>
<sequence>MKNRLDLKDKDNLVCKYTVIECDVFGDKVDYISNEVKFEAGSDGGCIFKTKSSYHPKGDTVLKEEEIKLGKEKSKEMFKFIEAYLVENPHVYA</sequence>
<dbReference type="GO" id="GO:0005737">
    <property type="term" value="C:cytoplasm"/>
    <property type="evidence" value="ECO:0007669"/>
    <property type="project" value="TreeGrafter"/>
</dbReference>
<dbReference type="FunFam" id="3.30.530.20:FF:000007">
    <property type="entry name" value="Major pollen allergen Bet v 1-A"/>
    <property type="match status" value="1"/>
</dbReference>
<keyword evidence="4" id="KW-1185">Reference proteome</keyword>
<evidence type="ECO:0000256" key="1">
    <source>
        <dbReference type="ARBA" id="ARBA00009744"/>
    </source>
</evidence>
<dbReference type="OrthoDB" id="877951at2759"/>
<name>A0A200QWW2_MACCD</name>
<gene>
    <name evidence="3" type="ORF">BVC80_183g2</name>
</gene>
<dbReference type="EMBL" id="MVGT01000929">
    <property type="protein sequence ID" value="OVA14964.1"/>
    <property type="molecule type" value="Genomic_DNA"/>
</dbReference>
<dbReference type="STRING" id="56857.A0A200QWW2"/>
<comment type="caution">
    <text evidence="3">The sequence shown here is derived from an EMBL/GenBank/DDBJ whole genome shotgun (WGS) entry which is preliminary data.</text>
</comment>
<dbReference type="GO" id="GO:0010427">
    <property type="term" value="F:abscisic acid binding"/>
    <property type="evidence" value="ECO:0007669"/>
    <property type="project" value="InterPro"/>
</dbReference>
<proteinExistence type="inferred from homology"/>
<dbReference type="GO" id="GO:0006952">
    <property type="term" value="P:defense response"/>
    <property type="evidence" value="ECO:0007669"/>
    <property type="project" value="InterPro"/>
</dbReference>
<accession>A0A200QWW2</accession>
<reference evidence="3 4" key="1">
    <citation type="journal article" date="2017" name="Mol. Plant">
        <title>The Genome of Medicinal Plant Macleaya cordata Provides New Insights into Benzylisoquinoline Alkaloids Metabolism.</title>
        <authorList>
            <person name="Liu X."/>
            <person name="Liu Y."/>
            <person name="Huang P."/>
            <person name="Ma Y."/>
            <person name="Qing Z."/>
            <person name="Tang Q."/>
            <person name="Cao H."/>
            <person name="Cheng P."/>
            <person name="Zheng Y."/>
            <person name="Yuan Z."/>
            <person name="Zhou Y."/>
            <person name="Liu J."/>
            <person name="Tang Z."/>
            <person name="Zhuo Y."/>
            <person name="Zhang Y."/>
            <person name="Yu L."/>
            <person name="Huang J."/>
            <person name="Yang P."/>
            <person name="Peng Q."/>
            <person name="Zhang J."/>
            <person name="Jiang W."/>
            <person name="Zhang Z."/>
            <person name="Lin K."/>
            <person name="Ro D.K."/>
            <person name="Chen X."/>
            <person name="Xiong X."/>
            <person name="Shang Y."/>
            <person name="Huang S."/>
            <person name="Zeng J."/>
        </authorList>
    </citation>
    <scope>NUCLEOTIDE SEQUENCE [LARGE SCALE GENOMIC DNA]</scope>
    <source>
        <strain evidence="4">cv. BLH2017</strain>
        <tissue evidence="3">Root</tissue>
    </source>
</reference>
<dbReference type="AlphaFoldDB" id="A0A200QWW2"/>
<dbReference type="Pfam" id="PF00407">
    <property type="entry name" value="Bet_v_1"/>
    <property type="match status" value="1"/>
</dbReference>
<dbReference type="InterPro" id="IPR023393">
    <property type="entry name" value="START-like_dom_sf"/>
</dbReference>
<dbReference type="OMA" id="FIDIDKC"/>
<dbReference type="InParanoid" id="A0A200QWW2"/>
<dbReference type="InterPro" id="IPR000916">
    <property type="entry name" value="Bet_v_I/MLP"/>
</dbReference>
<feature type="domain" description="Bet v I/Major latex protein" evidence="2">
    <location>
        <begin position="1"/>
        <end position="87"/>
    </location>
</feature>
<dbReference type="GO" id="GO:0004864">
    <property type="term" value="F:protein phosphatase inhibitor activity"/>
    <property type="evidence" value="ECO:0007669"/>
    <property type="project" value="InterPro"/>
</dbReference>
<dbReference type="InterPro" id="IPR024949">
    <property type="entry name" value="Bet_v_I_allergen"/>
</dbReference>
<organism evidence="3 4">
    <name type="scientific">Macleaya cordata</name>
    <name type="common">Five-seeded plume-poppy</name>
    <name type="synonym">Bocconia cordata</name>
    <dbReference type="NCBI Taxonomy" id="56857"/>
    <lineage>
        <taxon>Eukaryota</taxon>
        <taxon>Viridiplantae</taxon>
        <taxon>Streptophyta</taxon>
        <taxon>Embryophyta</taxon>
        <taxon>Tracheophyta</taxon>
        <taxon>Spermatophyta</taxon>
        <taxon>Magnoliopsida</taxon>
        <taxon>Ranunculales</taxon>
        <taxon>Papaveraceae</taxon>
        <taxon>Papaveroideae</taxon>
        <taxon>Macleaya</taxon>
    </lineage>
</organism>
<dbReference type="PANTHER" id="PTHR31213">
    <property type="entry name" value="OS08G0374000 PROTEIN-RELATED"/>
    <property type="match status" value="1"/>
</dbReference>
<evidence type="ECO:0000313" key="3">
    <source>
        <dbReference type="EMBL" id="OVA14964.1"/>
    </source>
</evidence>
<dbReference type="GO" id="GO:0009738">
    <property type="term" value="P:abscisic acid-activated signaling pathway"/>
    <property type="evidence" value="ECO:0007669"/>
    <property type="project" value="InterPro"/>
</dbReference>
<dbReference type="PANTHER" id="PTHR31213:SF192">
    <property type="entry name" value="MAJOR ALLERGEN PRU AR 1-LIKE"/>
    <property type="match status" value="1"/>
</dbReference>
<dbReference type="SUPFAM" id="SSF55961">
    <property type="entry name" value="Bet v1-like"/>
    <property type="match status" value="1"/>
</dbReference>
<evidence type="ECO:0000313" key="4">
    <source>
        <dbReference type="Proteomes" id="UP000195402"/>
    </source>
</evidence>
<dbReference type="PRINTS" id="PR00634">
    <property type="entry name" value="BETALLERGEN"/>
</dbReference>
<dbReference type="Proteomes" id="UP000195402">
    <property type="component" value="Unassembled WGS sequence"/>
</dbReference>
<evidence type="ECO:0000259" key="2">
    <source>
        <dbReference type="Pfam" id="PF00407"/>
    </source>
</evidence>
<dbReference type="Gene3D" id="3.30.530.20">
    <property type="match status" value="1"/>
</dbReference>
<dbReference type="InterPro" id="IPR050279">
    <property type="entry name" value="Plant_def-hormone_signal"/>
</dbReference>
<comment type="similarity">
    <text evidence="1">Belongs to the BetVI family.</text>
</comment>